<dbReference type="PANTHER" id="PTHR43018:SF2">
    <property type="entry name" value="PHOSPHO-2-DEHYDRO-3-DEOXYHEPTONATE ALDOLASE"/>
    <property type="match status" value="1"/>
</dbReference>
<proteinExistence type="predicted"/>
<evidence type="ECO:0000313" key="4">
    <source>
        <dbReference type="EMBL" id="NKE70601.1"/>
    </source>
</evidence>
<protein>
    <submittedName>
        <fullName evidence="4">3-deoxy-7-phosphoheptulonate synthase</fullName>
    </submittedName>
</protein>
<evidence type="ECO:0000259" key="3">
    <source>
        <dbReference type="Pfam" id="PF18152"/>
    </source>
</evidence>
<dbReference type="InterPro" id="IPR052899">
    <property type="entry name" value="Class-I_DAHP_synthase"/>
</dbReference>
<feature type="domain" description="DAHP synthase ferredoxin-like" evidence="3">
    <location>
        <begin position="31"/>
        <end position="74"/>
    </location>
</feature>
<dbReference type="Gene3D" id="3.30.70.1140">
    <property type="entry name" value="Phospho-2-dehydro-3-deoxyheptonate aldolase, domain 1"/>
    <property type="match status" value="1"/>
</dbReference>
<evidence type="ECO:0000259" key="2">
    <source>
        <dbReference type="Pfam" id="PF00793"/>
    </source>
</evidence>
<reference evidence="4 5" key="1">
    <citation type="journal article" date="2020" name="Nature">
        <title>Bacterial chemolithoautotrophy via manganese oxidation.</title>
        <authorList>
            <person name="Yu H."/>
            <person name="Leadbetter J.R."/>
        </authorList>
    </citation>
    <scope>NUCLEOTIDE SEQUENCE [LARGE SCALE GENOMIC DNA]</scope>
    <source>
        <strain evidence="4 5">Mn-1</strain>
    </source>
</reference>
<dbReference type="InterPro" id="IPR041071">
    <property type="entry name" value="DAHP_snth_FXD"/>
</dbReference>
<feature type="domain" description="DAHP synthetase I/KDSA" evidence="2">
    <location>
        <begin position="99"/>
        <end position="352"/>
    </location>
</feature>
<organism evidence="4 5">
    <name type="scientific">Candidatus Manganitrophus noduliformans</name>
    <dbReference type="NCBI Taxonomy" id="2606439"/>
    <lineage>
        <taxon>Bacteria</taxon>
        <taxon>Pseudomonadati</taxon>
        <taxon>Nitrospirota</taxon>
        <taxon>Nitrospiria</taxon>
        <taxon>Candidatus Troglogloeales</taxon>
        <taxon>Candidatus Manganitrophaceae</taxon>
        <taxon>Candidatus Manganitrophus</taxon>
    </lineage>
</organism>
<dbReference type="GO" id="GO:0016740">
    <property type="term" value="F:transferase activity"/>
    <property type="evidence" value="ECO:0007669"/>
    <property type="project" value="UniProtKB-KW"/>
</dbReference>
<accession>A0A7X6IAD8</accession>
<dbReference type="Gene3D" id="3.20.20.70">
    <property type="entry name" value="Aldolase class I"/>
    <property type="match status" value="1"/>
</dbReference>
<dbReference type="InterPro" id="IPR013785">
    <property type="entry name" value="Aldolase_TIM"/>
</dbReference>
<dbReference type="InterPro" id="IPR006218">
    <property type="entry name" value="DAHP1/KDSA"/>
</dbReference>
<name>A0A7X6IAD8_9BACT</name>
<evidence type="ECO:0000313" key="5">
    <source>
        <dbReference type="Proteomes" id="UP000534783"/>
    </source>
</evidence>
<dbReference type="EMBL" id="VTOW01000001">
    <property type="protein sequence ID" value="NKE70601.1"/>
    <property type="molecule type" value="Genomic_DNA"/>
</dbReference>
<evidence type="ECO:0000256" key="1">
    <source>
        <dbReference type="ARBA" id="ARBA00022679"/>
    </source>
</evidence>
<dbReference type="SUPFAM" id="SSF51569">
    <property type="entry name" value="Aldolase"/>
    <property type="match status" value="1"/>
</dbReference>
<dbReference type="Pfam" id="PF18152">
    <property type="entry name" value="DAHP_snth_FXD"/>
    <property type="match status" value="1"/>
</dbReference>
<dbReference type="Proteomes" id="UP000534783">
    <property type="component" value="Unassembled WGS sequence"/>
</dbReference>
<sequence length="372" mass="41647">MLLILHPHIDENSAAFQQTWAYLAALPNIRVQKHIVQGKAQRLTEIYLIGDTAKIDRELIEALPAVERVVRISEEYRILGRHKDERRAIGFEYNGIQFDQDRLHIFAGLCAVDTKENVEAMLKALSAQGQRCTRMGAYKPRTNPYSFQGHGKGCLPYTFELAGKYGIKVIAMEVTHEDHVEQIDTCLEQTGRPTGVMLQIGTRNTQNFELLKAIGRQAKYPVLIKRGYGIPLTESLNAAEYLASEGNANVIFCLRGMHSSFAAPHRNLVDFAQIPVVKRLTRMPVGIDPSHSIGGRDRSPDGLLDLFHATAQGVIAGANLILVDFHPEPLKALVDGPQALRLEELPHFLEDVQIAREAYEKRRRLAKTAMTI</sequence>
<keyword evidence="1" id="KW-0808">Transferase</keyword>
<dbReference type="RefSeq" id="WP_168058842.1">
    <property type="nucleotide sequence ID" value="NZ_VTOW01000001.1"/>
</dbReference>
<dbReference type="PANTHER" id="PTHR43018">
    <property type="entry name" value="PHOSPHO-2-DEHYDRO-3-DEOXYHEPTONATE ALDOLASE"/>
    <property type="match status" value="1"/>
</dbReference>
<dbReference type="Pfam" id="PF00793">
    <property type="entry name" value="DAHP_synth_1"/>
    <property type="match status" value="1"/>
</dbReference>
<dbReference type="AlphaFoldDB" id="A0A7X6IAD8"/>
<gene>
    <name evidence="4" type="ORF">MNODULE_07620</name>
</gene>
<comment type="caution">
    <text evidence="4">The sequence shown here is derived from an EMBL/GenBank/DDBJ whole genome shotgun (WGS) entry which is preliminary data.</text>
</comment>
<keyword evidence="5" id="KW-1185">Reference proteome</keyword>